<dbReference type="AlphaFoldDB" id="A0A7C4TQ13"/>
<dbReference type="EC" id="2.4.1.21" evidence="2"/>
<gene>
    <name evidence="6" type="ORF">ENR63_00440</name>
</gene>
<evidence type="ECO:0000313" key="6">
    <source>
        <dbReference type="EMBL" id="HGW29383.1"/>
    </source>
</evidence>
<dbReference type="Pfam" id="PF08323">
    <property type="entry name" value="Glyco_transf_5"/>
    <property type="match status" value="1"/>
</dbReference>
<dbReference type="GO" id="GO:0009011">
    <property type="term" value="F:alpha-1,4-glucan glucosyltransferase (ADP-glucose donor) activity"/>
    <property type="evidence" value="ECO:0007669"/>
    <property type="project" value="UniProtKB-EC"/>
</dbReference>
<dbReference type="EMBL" id="DSRT01000023">
    <property type="protein sequence ID" value="HGW29383.1"/>
    <property type="molecule type" value="Genomic_DNA"/>
</dbReference>
<dbReference type="SUPFAM" id="SSF53756">
    <property type="entry name" value="UDP-Glycosyltransferase/glycogen phosphorylase"/>
    <property type="match status" value="1"/>
</dbReference>
<comment type="catalytic activity">
    <reaction evidence="1">
        <text>[(1-&gt;4)-alpha-D-glucosyl](n) + ADP-alpha-D-glucose = [(1-&gt;4)-alpha-D-glucosyl](n+1) + ADP + H(+)</text>
        <dbReference type="Rhea" id="RHEA:18189"/>
        <dbReference type="Rhea" id="RHEA-COMP:9584"/>
        <dbReference type="Rhea" id="RHEA-COMP:9587"/>
        <dbReference type="ChEBI" id="CHEBI:15378"/>
        <dbReference type="ChEBI" id="CHEBI:15444"/>
        <dbReference type="ChEBI" id="CHEBI:57498"/>
        <dbReference type="ChEBI" id="CHEBI:456216"/>
        <dbReference type="EC" id="2.4.1.21"/>
    </reaction>
</comment>
<dbReference type="Gene3D" id="3.40.50.2000">
    <property type="entry name" value="Glycogen Phosphorylase B"/>
    <property type="match status" value="1"/>
</dbReference>
<name>A0A7C4TQ13_UNCKA</name>
<keyword evidence="4" id="KW-0808">Transferase</keyword>
<dbReference type="InterPro" id="IPR013534">
    <property type="entry name" value="Starch_synth_cat_dom"/>
</dbReference>
<reference evidence="6" key="1">
    <citation type="journal article" date="2020" name="mSystems">
        <title>Genome- and Community-Level Interaction Insights into Carbon Utilization and Element Cycling Functions of Hydrothermarchaeota in Hydrothermal Sediment.</title>
        <authorList>
            <person name="Zhou Z."/>
            <person name="Liu Y."/>
            <person name="Xu W."/>
            <person name="Pan J."/>
            <person name="Luo Z.H."/>
            <person name="Li M."/>
        </authorList>
    </citation>
    <scope>NUCLEOTIDE SEQUENCE [LARGE SCALE GENOMIC DNA]</scope>
    <source>
        <strain evidence="6">SpSt-417</strain>
    </source>
</reference>
<evidence type="ECO:0000259" key="5">
    <source>
        <dbReference type="Pfam" id="PF08323"/>
    </source>
</evidence>
<feature type="domain" description="Starch synthase catalytic" evidence="5">
    <location>
        <begin position="36"/>
        <end position="232"/>
    </location>
</feature>
<keyword evidence="3" id="KW-0328">Glycosyltransferase</keyword>
<comment type="caution">
    <text evidence="6">The sequence shown here is derived from an EMBL/GenBank/DDBJ whole genome shotgun (WGS) entry which is preliminary data.</text>
</comment>
<evidence type="ECO:0000256" key="3">
    <source>
        <dbReference type="ARBA" id="ARBA00022676"/>
    </source>
</evidence>
<evidence type="ECO:0000256" key="4">
    <source>
        <dbReference type="ARBA" id="ARBA00022679"/>
    </source>
</evidence>
<evidence type="ECO:0000256" key="1">
    <source>
        <dbReference type="ARBA" id="ARBA00001478"/>
    </source>
</evidence>
<sequence>MKILLTAYNQEDYFVHCFLKSMPGAFVELKELEDRHVDILLPLSQSSIYPTINKGYCTEEIPVLFGEKTHLISIVRVPLSDHNVFFVSHSAFFSKDLGKKFIHDNFPNVSDSWEPHLYLFFSLCVAEFISFGFNTYDVINVLDSEGGLIPTILKKRFGVFSPPIVLSVFNVKKQIIGSNQLAEELYRVLNIQFKMVGEKEHNYIDFNAHGIMKSDFISTVSRSLDKDVLTKFIPALLSVLEKKPERIVGINLGFEYKEARDVFRSSLGAEIHKEKLKFKSKLLRNFDLPAHKLSLEQPIFAYDYNSANKDTPLVQKVLAKLPEKAGLHIIFVDRANYVSACRDFPSSNCFCVISDFGHLMFKHQIPDVLLKLLCGIDFFVVLDKVPMRSDFIALVNYCGGLLIGLSEGVAKDMVREGRNGFLFNSYNVRSFEQKFNKALSIYNSLGFEEMLEVATSMRFTWSDTAKRYFDLYEKALQLRAHEIESQQKKATP</sequence>
<accession>A0A7C4TQ13</accession>
<organism evidence="6">
    <name type="scientific">candidate division WWE3 bacterium</name>
    <dbReference type="NCBI Taxonomy" id="2053526"/>
    <lineage>
        <taxon>Bacteria</taxon>
        <taxon>Katanobacteria</taxon>
    </lineage>
</organism>
<evidence type="ECO:0000256" key="2">
    <source>
        <dbReference type="ARBA" id="ARBA00012588"/>
    </source>
</evidence>
<proteinExistence type="predicted"/>
<protein>
    <recommendedName>
        <fullName evidence="2">starch synthase</fullName>
        <ecNumber evidence="2">2.4.1.21</ecNumber>
    </recommendedName>
</protein>